<organism evidence="2 3">
    <name type="scientific">Veronia pacifica</name>
    <dbReference type="NCBI Taxonomy" id="1080227"/>
    <lineage>
        <taxon>Bacteria</taxon>
        <taxon>Pseudomonadati</taxon>
        <taxon>Pseudomonadota</taxon>
        <taxon>Gammaproteobacteria</taxon>
        <taxon>Vibrionales</taxon>
        <taxon>Vibrionaceae</taxon>
        <taxon>Veronia</taxon>
    </lineage>
</organism>
<dbReference type="AlphaFoldDB" id="A0A1C3EAG2"/>
<name>A0A1C3EAG2_9GAMM</name>
<proteinExistence type="predicted"/>
<gene>
    <name evidence="2" type="ORF">A8L45_20790</name>
</gene>
<evidence type="ECO:0000313" key="3">
    <source>
        <dbReference type="Proteomes" id="UP000094936"/>
    </source>
</evidence>
<dbReference type="EMBL" id="LYBM01000056">
    <property type="protein sequence ID" value="ODA30241.1"/>
    <property type="molecule type" value="Genomic_DNA"/>
</dbReference>
<evidence type="ECO:0000259" key="1">
    <source>
        <dbReference type="Pfam" id="PF22481"/>
    </source>
</evidence>
<keyword evidence="3" id="KW-1185">Reference proteome</keyword>
<dbReference type="Proteomes" id="UP000094936">
    <property type="component" value="Unassembled WGS sequence"/>
</dbReference>
<accession>A0A1C3EAG2</accession>
<feature type="domain" description="DUF6985" evidence="1">
    <location>
        <begin position="20"/>
        <end position="174"/>
    </location>
</feature>
<comment type="caution">
    <text evidence="2">The sequence shown here is derived from an EMBL/GenBank/DDBJ whole genome shotgun (WGS) entry which is preliminary data.</text>
</comment>
<dbReference type="STRING" id="1080227.A8L45_20790"/>
<reference evidence="2 3" key="1">
    <citation type="submission" date="2016-05" db="EMBL/GenBank/DDBJ databases">
        <title>Genomic Taxonomy of the Vibrionaceae.</title>
        <authorList>
            <person name="Gomez-Gil B."/>
            <person name="Enciso-Ibarra J."/>
        </authorList>
    </citation>
    <scope>NUCLEOTIDE SEQUENCE [LARGE SCALE GENOMIC DNA]</scope>
    <source>
        <strain evidence="2 3">CAIM 1920</strain>
    </source>
</reference>
<sequence>MGNSSHPNFKWNEFCWETELKLPDWAGFQERNGPYGALSSNEPSDGTIKIVFAPEGRDDQAINSEEMELINWFISYQFQVIESIVNALFSSYSSIRESYIEECGEEMAEYFPNVQGANEIKNVVGIVSVNIHQVTKDGIPYIGIEMGCNWEEEHGLGFLLHGTKIVEIGSADTAFLLWMAEKHANET</sequence>
<dbReference type="OrthoDB" id="5919057at2"/>
<dbReference type="Pfam" id="PF22481">
    <property type="entry name" value="DUF6985"/>
    <property type="match status" value="1"/>
</dbReference>
<evidence type="ECO:0000313" key="2">
    <source>
        <dbReference type="EMBL" id="ODA30241.1"/>
    </source>
</evidence>
<protein>
    <recommendedName>
        <fullName evidence="1">DUF6985 domain-containing protein</fullName>
    </recommendedName>
</protein>
<dbReference type="RefSeq" id="WP_068905275.1">
    <property type="nucleotide sequence ID" value="NZ_JBHUIF010000017.1"/>
</dbReference>
<dbReference type="InterPro" id="IPR054254">
    <property type="entry name" value="DUF6985"/>
</dbReference>